<dbReference type="FunFam" id="2.30.30.30:FF:000002">
    <property type="entry name" value="Transcription termination/antitermination factor NusG"/>
    <property type="match status" value="1"/>
</dbReference>
<dbReference type="AlphaFoldDB" id="A0A8J2Y8T2"/>
<evidence type="ECO:0000256" key="2">
    <source>
        <dbReference type="ARBA" id="ARBA00022814"/>
    </source>
</evidence>
<name>A0A8J2Y8T2_9FLAO</name>
<comment type="function">
    <text evidence="5 7">Participates in transcription elongation, termination and antitermination.</text>
</comment>
<dbReference type="InterPro" id="IPR043425">
    <property type="entry name" value="NusG-like"/>
</dbReference>
<dbReference type="SMART" id="SM00738">
    <property type="entry name" value="NGN"/>
    <property type="match status" value="1"/>
</dbReference>
<dbReference type="SUPFAM" id="SSF82679">
    <property type="entry name" value="N-utilization substance G protein NusG, N-terminal domain"/>
    <property type="match status" value="1"/>
</dbReference>
<comment type="caution">
    <text evidence="10">The sequence shown here is derived from an EMBL/GenBank/DDBJ whole genome shotgun (WGS) entry which is preliminary data.</text>
</comment>
<keyword evidence="4 5" id="KW-0804">Transcription</keyword>
<keyword evidence="1 5" id="KW-0806">Transcription termination</keyword>
<dbReference type="GO" id="GO:0006354">
    <property type="term" value="P:DNA-templated transcription elongation"/>
    <property type="evidence" value="ECO:0007669"/>
    <property type="project" value="UniProtKB-UniRule"/>
</dbReference>
<proteinExistence type="inferred from homology"/>
<dbReference type="InterPro" id="IPR006645">
    <property type="entry name" value="NGN-like_dom"/>
</dbReference>
<gene>
    <name evidence="5 10" type="primary">nusG</name>
    <name evidence="10" type="ORF">GCM10011312_10510</name>
</gene>
<dbReference type="InterPro" id="IPR014722">
    <property type="entry name" value="Rib_uL2_dom2"/>
</dbReference>
<evidence type="ECO:0000259" key="9">
    <source>
        <dbReference type="SMART" id="SM00739"/>
    </source>
</evidence>
<dbReference type="SUPFAM" id="SSF50104">
    <property type="entry name" value="Translation proteins SH3-like domain"/>
    <property type="match status" value="1"/>
</dbReference>
<dbReference type="InterPro" id="IPR001062">
    <property type="entry name" value="Transcrpt_antiterm_NusG"/>
</dbReference>
<dbReference type="Pfam" id="PF00467">
    <property type="entry name" value="KOW"/>
    <property type="match status" value="1"/>
</dbReference>
<dbReference type="PANTHER" id="PTHR30265">
    <property type="entry name" value="RHO-INTERACTING TRANSCRIPTION TERMINATION FACTOR NUSG"/>
    <property type="match status" value="1"/>
</dbReference>
<evidence type="ECO:0000256" key="3">
    <source>
        <dbReference type="ARBA" id="ARBA00023015"/>
    </source>
</evidence>
<evidence type="ECO:0000259" key="8">
    <source>
        <dbReference type="SMART" id="SM00738"/>
    </source>
</evidence>
<reference evidence="10" key="1">
    <citation type="journal article" date="2014" name="Int. J. Syst. Evol. Microbiol.">
        <title>Complete genome sequence of Corynebacterium casei LMG S-19264T (=DSM 44701T), isolated from a smear-ripened cheese.</title>
        <authorList>
            <consortium name="US DOE Joint Genome Institute (JGI-PGF)"/>
            <person name="Walter F."/>
            <person name="Albersmeier A."/>
            <person name="Kalinowski J."/>
            <person name="Ruckert C."/>
        </authorList>
    </citation>
    <scope>NUCLEOTIDE SEQUENCE</scope>
    <source>
        <strain evidence="10">CGMCC 1.12924</strain>
    </source>
</reference>
<comment type="similarity">
    <text evidence="5 7">Belongs to the NusG family.</text>
</comment>
<feature type="domain" description="NusG-like N-terminal" evidence="8">
    <location>
        <begin position="21"/>
        <end position="131"/>
    </location>
</feature>
<keyword evidence="3 5" id="KW-0805">Transcription regulation</keyword>
<dbReference type="GO" id="GO:0006353">
    <property type="term" value="P:DNA-templated transcription termination"/>
    <property type="evidence" value="ECO:0007669"/>
    <property type="project" value="UniProtKB-UniRule"/>
</dbReference>
<dbReference type="InterPro" id="IPR005824">
    <property type="entry name" value="KOW"/>
</dbReference>
<dbReference type="EMBL" id="BMGK01000004">
    <property type="protein sequence ID" value="GGD88511.1"/>
    <property type="molecule type" value="Genomic_DNA"/>
</dbReference>
<evidence type="ECO:0000256" key="4">
    <source>
        <dbReference type="ARBA" id="ARBA00023163"/>
    </source>
</evidence>
<evidence type="ECO:0000256" key="1">
    <source>
        <dbReference type="ARBA" id="ARBA00022472"/>
    </source>
</evidence>
<dbReference type="Proteomes" id="UP000652231">
    <property type="component" value="Unassembled WGS sequence"/>
</dbReference>
<dbReference type="PANTHER" id="PTHR30265:SF2">
    <property type="entry name" value="TRANSCRIPTION TERMINATION_ANTITERMINATION PROTEIN NUSG"/>
    <property type="match status" value="1"/>
</dbReference>
<evidence type="ECO:0000256" key="6">
    <source>
        <dbReference type="NCBIfam" id="TIGR00922"/>
    </source>
</evidence>
<dbReference type="GO" id="GO:0005829">
    <property type="term" value="C:cytosol"/>
    <property type="evidence" value="ECO:0007669"/>
    <property type="project" value="UniProtKB-ARBA"/>
</dbReference>
<accession>A0A8J2Y8T2</accession>
<organism evidence="10 11">
    <name type="scientific">Planktosalinus lacus</name>
    <dbReference type="NCBI Taxonomy" id="1526573"/>
    <lineage>
        <taxon>Bacteria</taxon>
        <taxon>Pseudomonadati</taxon>
        <taxon>Bacteroidota</taxon>
        <taxon>Flavobacteriia</taxon>
        <taxon>Flavobacteriales</taxon>
        <taxon>Flavobacteriaceae</taxon>
        <taxon>Planktosalinus</taxon>
    </lineage>
</organism>
<dbReference type="CDD" id="cd06091">
    <property type="entry name" value="KOW_NusG"/>
    <property type="match status" value="1"/>
</dbReference>
<evidence type="ECO:0000313" key="10">
    <source>
        <dbReference type="EMBL" id="GGD88511.1"/>
    </source>
</evidence>
<dbReference type="InterPro" id="IPR036735">
    <property type="entry name" value="NGN_dom_sf"/>
</dbReference>
<dbReference type="HAMAP" id="MF_00948">
    <property type="entry name" value="NusG"/>
    <property type="match status" value="1"/>
</dbReference>
<dbReference type="InterPro" id="IPR008991">
    <property type="entry name" value="Translation_prot_SH3-like_sf"/>
</dbReference>
<evidence type="ECO:0000256" key="7">
    <source>
        <dbReference type="RuleBase" id="RU000538"/>
    </source>
</evidence>
<evidence type="ECO:0000313" key="11">
    <source>
        <dbReference type="Proteomes" id="UP000652231"/>
    </source>
</evidence>
<sequence length="198" mass="22268">MLNILFGLNPKQAIMTETKSTKKWYVVRAVSGQENKIKSYIESEVTRLNLEDSIDQILVPTEKVIQIRNGKKVSKERVYFPGYIMVQANLAGEIAHIIKSVNGVIGFLGETKGGDPVPLRQSEVNRMLGKVDELTVNDENINIPFTIGETVKVIDGPFNGFNGTVEKVNEEKRKLEVMVKIFGRKTPLELSYMQVEKV</sequence>
<dbReference type="NCBIfam" id="TIGR00922">
    <property type="entry name" value="nusG"/>
    <property type="match status" value="1"/>
</dbReference>
<reference evidence="10" key="2">
    <citation type="submission" date="2020-09" db="EMBL/GenBank/DDBJ databases">
        <authorList>
            <person name="Sun Q."/>
            <person name="Zhou Y."/>
        </authorList>
    </citation>
    <scope>NUCLEOTIDE SEQUENCE</scope>
    <source>
        <strain evidence="10">CGMCC 1.12924</strain>
    </source>
</reference>
<dbReference type="InterPro" id="IPR047050">
    <property type="entry name" value="NGN"/>
</dbReference>
<protein>
    <recommendedName>
        <fullName evidence="5 6">Transcription termination/antitermination protein NusG</fullName>
    </recommendedName>
</protein>
<dbReference type="PRINTS" id="PR00338">
    <property type="entry name" value="NUSGTNSCPFCT"/>
</dbReference>
<dbReference type="GO" id="GO:0031564">
    <property type="term" value="P:transcription antitermination"/>
    <property type="evidence" value="ECO:0007669"/>
    <property type="project" value="UniProtKB-UniRule"/>
</dbReference>
<dbReference type="Gene3D" id="2.30.30.30">
    <property type="match status" value="1"/>
</dbReference>
<keyword evidence="2 5" id="KW-0889">Transcription antitermination</keyword>
<dbReference type="Pfam" id="PF02357">
    <property type="entry name" value="NusG"/>
    <property type="match status" value="1"/>
</dbReference>
<feature type="domain" description="KOW" evidence="9">
    <location>
        <begin position="144"/>
        <end position="171"/>
    </location>
</feature>
<dbReference type="CDD" id="cd09891">
    <property type="entry name" value="NGN_Bact_1"/>
    <property type="match status" value="1"/>
</dbReference>
<dbReference type="SMART" id="SM00739">
    <property type="entry name" value="KOW"/>
    <property type="match status" value="1"/>
</dbReference>
<dbReference type="Gene3D" id="3.30.70.940">
    <property type="entry name" value="NusG, N-terminal domain"/>
    <property type="match status" value="1"/>
</dbReference>
<evidence type="ECO:0000256" key="5">
    <source>
        <dbReference type="HAMAP-Rule" id="MF_00948"/>
    </source>
</evidence>
<dbReference type="GO" id="GO:0032784">
    <property type="term" value="P:regulation of DNA-templated transcription elongation"/>
    <property type="evidence" value="ECO:0007669"/>
    <property type="project" value="InterPro"/>
</dbReference>
<keyword evidence="11" id="KW-1185">Reference proteome</keyword>